<organism evidence="2">
    <name type="scientific">marine sediment metagenome</name>
    <dbReference type="NCBI Taxonomy" id="412755"/>
    <lineage>
        <taxon>unclassified sequences</taxon>
        <taxon>metagenomes</taxon>
        <taxon>ecological metagenomes</taxon>
    </lineage>
</organism>
<accession>X0Z0G0</accession>
<feature type="non-terminal residue" evidence="2">
    <location>
        <position position="200"/>
    </location>
</feature>
<gene>
    <name evidence="2" type="ORF">S01H1_81123</name>
</gene>
<dbReference type="AlphaFoldDB" id="X0Z0G0"/>
<feature type="transmembrane region" description="Helical" evidence="1">
    <location>
        <begin position="55"/>
        <end position="73"/>
    </location>
</feature>
<comment type="caution">
    <text evidence="2">The sequence shown here is derived from an EMBL/GenBank/DDBJ whole genome shotgun (WGS) entry which is preliminary data.</text>
</comment>
<sequence>MLKNEKNNRCGTPARFWEKTPILGQYLKSKSLYTSPINILSPLETFNLHKMAKKFTLLTACLILLLSSVNAFIQNGTYYQIDYGDNYYLTETTISTGGGGGGGTRIDITNLEETVNNILIMLENDSGYNVTELIERLTELQNNTERLRNLTLNEIADMNRKITRLFMEKTAPYLTTLSQPIYMELYPREYTQSMVMIKNT</sequence>
<dbReference type="EMBL" id="BARS01054863">
    <property type="protein sequence ID" value="GAG52157.1"/>
    <property type="molecule type" value="Genomic_DNA"/>
</dbReference>
<evidence type="ECO:0000256" key="1">
    <source>
        <dbReference type="SAM" id="Phobius"/>
    </source>
</evidence>
<reference evidence="2" key="1">
    <citation type="journal article" date="2014" name="Front. Microbiol.">
        <title>High frequency of phylogenetically diverse reductive dehalogenase-homologous genes in deep subseafloor sedimentary metagenomes.</title>
        <authorList>
            <person name="Kawai M."/>
            <person name="Futagami T."/>
            <person name="Toyoda A."/>
            <person name="Takaki Y."/>
            <person name="Nishi S."/>
            <person name="Hori S."/>
            <person name="Arai W."/>
            <person name="Tsubouchi T."/>
            <person name="Morono Y."/>
            <person name="Uchiyama I."/>
            <person name="Ito T."/>
            <person name="Fujiyama A."/>
            <person name="Inagaki F."/>
            <person name="Takami H."/>
        </authorList>
    </citation>
    <scope>NUCLEOTIDE SEQUENCE</scope>
    <source>
        <strain evidence="2">Expedition CK06-06</strain>
    </source>
</reference>
<protein>
    <submittedName>
        <fullName evidence="2">Uncharacterized protein</fullName>
    </submittedName>
</protein>
<keyword evidence="1" id="KW-1133">Transmembrane helix</keyword>
<keyword evidence="1" id="KW-0812">Transmembrane</keyword>
<proteinExistence type="predicted"/>
<name>X0Z0G0_9ZZZZ</name>
<keyword evidence="1" id="KW-0472">Membrane</keyword>
<evidence type="ECO:0000313" key="2">
    <source>
        <dbReference type="EMBL" id="GAG52157.1"/>
    </source>
</evidence>